<feature type="transmembrane region" description="Helical" evidence="7">
    <location>
        <begin position="56"/>
        <end position="74"/>
    </location>
</feature>
<keyword evidence="4 7" id="KW-0812">Transmembrane</keyword>
<dbReference type="InterPro" id="IPR002771">
    <property type="entry name" value="Multi_antbiot-R_MarC"/>
</dbReference>
<dbReference type="Pfam" id="PF01914">
    <property type="entry name" value="MarC"/>
    <property type="match status" value="1"/>
</dbReference>
<comment type="similarity">
    <text evidence="2 7">Belongs to the UPF0056 (MarC) family.</text>
</comment>
<evidence type="ECO:0000256" key="3">
    <source>
        <dbReference type="ARBA" id="ARBA00022475"/>
    </source>
</evidence>
<name>A0A0R2GVW0_9LACO</name>
<evidence type="ECO:0000256" key="1">
    <source>
        <dbReference type="ARBA" id="ARBA00004651"/>
    </source>
</evidence>
<feature type="transmembrane region" description="Helical" evidence="7">
    <location>
        <begin position="120"/>
        <end position="144"/>
    </location>
</feature>
<evidence type="ECO:0000256" key="2">
    <source>
        <dbReference type="ARBA" id="ARBA00009784"/>
    </source>
</evidence>
<dbReference type="NCBIfam" id="TIGR00427">
    <property type="entry name" value="NAAT family transporter"/>
    <property type="match status" value="1"/>
</dbReference>
<dbReference type="GO" id="GO:0005886">
    <property type="term" value="C:plasma membrane"/>
    <property type="evidence" value="ECO:0007669"/>
    <property type="project" value="UniProtKB-SubCell"/>
</dbReference>
<dbReference type="OrthoDB" id="21094at2"/>
<dbReference type="eggNOG" id="COG2095">
    <property type="taxonomic scope" value="Bacteria"/>
</dbReference>
<reference evidence="8 9" key="1">
    <citation type="journal article" date="2015" name="Genome Announc.">
        <title>Expanding the biotechnology potential of lactobacilli through comparative genomics of 213 strains and associated genera.</title>
        <authorList>
            <person name="Sun Z."/>
            <person name="Harris H.M."/>
            <person name="McCann A."/>
            <person name="Guo C."/>
            <person name="Argimon S."/>
            <person name="Zhang W."/>
            <person name="Yang X."/>
            <person name="Jeffery I.B."/>
            <person name="Cooney J.C."/>
            <person name="Kagawa T.F."/>
            <person name="Liu W."/>
            <person name="Song Y."/>
            <person name="Salvetti E."/>
            <person name="Wrobel A."/>
            <person name="Rasinkangas P."/>
            <person name="Parkhill J."/>
            <person name="Rea M.C."/>
            <person name="O'Sullivan O."/>
            <person name="Ritari J."/>
            <person name="Douillard F.P."/>
            <person name="Paul Ross R."/>
            <person name="Yang R."/>
            <person name="Briner A.E."/>
            <person name="Felis G.E."/>
            <person name="de Vos W.M."/>
            <person name="Barrangou R."/>
            <person name="Klaenhammer T.R."/>
            <person name="Caufield P.W."/>
            <person name="Cui Y."/>
            <person name="Zhang H."/>
            <person name="O'Toole P.W."/>
        </authorList>
    </citation>
    <scope>NUCLEOTIDE SEQUENCE [LARGE SCALE GENOMIC DNA]</scope>
    <source>
        <strain evidence="8 9">DSM 14792</strain>
    </source>
</reference>
<keyword evidence="3" id="KW-1003">Cell membrane</keyword>
<sequence>MNPIANLPVFISLTNDFSATTIKRIALRSLLIATIIVALFAWGGQAILIVFGINLAALRIVGGLLVGMIGYHMLQGNSSKLQHNVSTTQPQLDIGMNIAVSPLAMPILAGPGTIATTMNLAVSINPLVVMGSFAVLAVITYFLFIEGELVVAKLGSNLMNVITRMMGLILATIGVHMAVVGLQAAFPVLQPDWKKLVVTDTEWKLTGW</sequence>
<comment type="caution">
    <text evidence="7">Lacks conserved residue(s) required for the propagation of feature annotation.</text>
</comment>
<feature type="transmembrane region" description="Helical" evidence="7">
    <location>
        <begin position="94"/>
        <end position="114"/>
    </location>
</feature>
<dbReference type="EMBL" id="JQBA01000008">
    <property type="protein sequence ID" value="KRN44912.1"/>
    <property type="molecule type" value="Genomic_DNA"/>
</dbReference>
<evidence type="ECO:0000256" key="5">
    <source>
        <dbReference type="ARBA" id="ARBA00022989"/>
    </source>
</evidence>
<evidence type="ECO:0000256" key="4">
    <source>
        <dbReference type="ARBA" id="ARBA00022692"/>
    </source>
</evidence>
<dbReference type="PATRIC" id="fig|148604.4.peg.2031"/>
<comment type="caution">
    <text evidence="8">The sequence shown here is derived from an EMBL/GenBank/DDBJ whole genome shotgun (WGS) entry which is preliminary data.</text>
</comment>
<evidence type="ECO:0000256" key="6">
    <source>
        <dbReference type="ARBA" id="ARBA00023136"/>
    </source>
</evidence>
<evidence type="ECO:0000313" key="9">
    <source>
        <dbReference type="Proteomes" id="UP000051639"/>
    </source>
</evidence>
<evidence type="ECO:0000256" key="7">
    <source>
        <dbReference type="RuleBase" id="RU362048"/>
    </source>
</evidence>
<feature type="transmembrane region" description="Helical" evidence="7">
    <location>
        <begin position="30"/>
        <end position="50"/>
    </location>
</feature>
<keyword evidence="9" id="KW-1185">Reference proteome</keyword>
<dbReference type="Proteomes" id="UP000051639">
    <property type="component" value="Unassembled WGS sequence"/>
</dbReference>
<feature type="transmembrane region" description="Helical" evidence="7">
    <location>
        <begin position="165"/>
        <end position="186"/>
    </location>
</feature>
<dbReference type="AlphaFoldDB" id="A0A0R2GVW0"/>
<comment type="subcellular location">
    <subcellularLocation>
        <location evidence="1 7">Cell membrane</location>
        <topology evidence="1 7">Multi-pass membrane protein</topology>
    </subcellularLocation>
</comment>
<gene>
    <name evidence="8" type="ORF">IV41_GL001969</name>
</gene>
<dbReference type="PANTHER" id="PTHR33508:SF1">
    <property type="entry name" value="UPF0056 MEMBRANE PROTEIN YHCE"/>
    <property type="match status" value="1"/>
</dbReference>
<dbReference type="STRING" id="1203076.GCA_000312405_00168"/>
<protein>
    <recommendedName>
        <fullName evidence="7">UPF0056 membrane protein</fullName>
    </recommendedName>
</protein>
<evidence type="ECO:0000313" key="8">
    <source>
        <dbReference type="EMBL" id="KRN44912.1"/>
    </source>
</evidence>
<accession>A0A0R2GVW0</accession>
<keyword evidence="5 7" id="KW-1133">Transmembrane helix</keyword>
<keyword evidence="6 7" id="KW-0472">Membrane</keyword>
<proteinExistence type="inferred from homology"/>
<dbReference type="PANTHER" id="PTHR33508">
    <property type="entry name" value="UPF0056 MEMBRANE PROTEIN YHCE"/>
    <property type="match status" value="1"/>
</dbReference>
<organism evidence="8 9">
    <name type="scientific">Limosilactobacillus ingluviei</name>
    <dbReference type="NCBI Taxonomy" id="148604"/>
    <lineage>
        <taxon>Bacteria</taxon>
        <taxon>Bacillati</taxon>
        <taxon>Bacillota</taxon>
        <taxon>Bacilli</taxon>
        <taxon>Lactobacillales</taxon>
        <taxon>Lactobacillaceae</taxon>
        <taxon>Limosilactobacillus</taxon>
    </lineage>
</organism>